<dbReference type="VEuPathDB" id="AmoebaDB:EHI8A_118490"/>
<evidence type="ECO:0000313" key="1">
    <source>
        <dbReference type="EMBL" id="GAT91927.1"/>
    </source>
</evidence>
<accession>A0A5K1VHV6</accession>
<reference evidence="1 2" key="1">
    <citation type="submission" date="2016-05" db="EMBL/GenBank/DDBJ databases">
        <title>First whole genome sequencing of Entamoeba histolytica HM1:IMSS-clone-6.</title>
        <authorList>
            <person name="Mukherjee Avik.K."/>
            <person name="Izumyama S."/>
            <person name="Nakada-Tsukui K."/>
            <person name="Nozaki T."/>
        </authorList>
    </citation>
    <scope>NUCLEOTIDE SEQUENCE [LARGE SCALE GENOMIC DNA]</scope>
    <source>
        <strain evidence="1 2">HM1:IMSS clone 6</strain>
    </source>
</reference>
<dbReference type="AlphaFoldDB" id="A0A5K1VHV6"/>
<dbReference type="OMA" id="NHFYAME"/>
<dbReference type="InterPro" id="IPR017946">
    <property type="entry name" value="PLC-like_Pdiesterase_TIM-brl"/>
</dbReference>
<dbReference type="InterPro" id="IPR042158">
    <property type="entry name" value="PLCXD1/2/3"/>
</dbReference>
<dbReference type="InterPro" id="IPR051057">
    <property type="entry name" value="PI-PLC_domain"/>
</dbReference>
<name>A0A5K1VHV6_ENTHI</name>
<evidence type="ECO:0008006" key="3">
    <source>
        <dbReference type="Google" id="ProtNLM"/>
    </source>
</evidence>
<dbReference type="SUPFAM" id="SSF51695">
    <property type="entry name" value="PLC-like phosphodiesterases"/>
    <property type="match status" value="1"/>
</dbReference>
<protein>
    <recommendedName>
        <fullName evidence="3">Phosphatidylinositol-specific phospholipase C X domain-containing protein</fullName>
    </recommendedName>
</protein>
<dbReference type="VEuPathDB" id="AmoebaDB:EHI5A_111580"/>
<evidence type="ECO:0000313" key="2">
    <source>
        <dbReference type="Proteomes" id="UP000078387"/>
    </source>
</evidence>
<dbReference type="CDD" id="cd08616">
    <property type="entry name" value="PI-PLCXD1c"/>
    <property type="match status" value="1"/>
</dbReference>
<proteinExistence type="predicted"/>
<dbReference type="GO" id="GO:0008081">
    <property type="term" value="F:phosphoric diester hydrolase activity"/>
    <property type="evidence" value="ECO:0007669"/>
    <property type="project" value="InterPro"/>
</dbReference>
<comment type="caution">
    <text evidence="1">The sequence shown here is derived from an EMBL/GenBank/DDBJ whole genome shotgun (WGS) entry which is preliminary data.</text>
</comment>
<dbReference type="EMBL" id="BDEQ01000001">
    <property type="protein sequence ID" value="GAT91927.1"/>
    <property type="molecule type" value="Genomic_DNA"/>
</dbReference>
<sequence length="301" mass="35503">MNTSDWMKCNSTIQLKPITKIGMVGSHDSGTSTILPQYGITPFTIFPKKHRSFMKRWSKTQQLGIRDQCIAGIRYFDFRVVYNHKLKKFYLLHGLYCQLLETALRDITCFLTEHDGEVIIIDINHLYQINSLNNFQSLCLLIEECCSKHLVLNDYNKFMIPLSQLVHIKQRLFVFCLNPFNQKLPLYLFPQDQIDSIWPNKNETQKMLKRLDYNSKLYQNNQKLTIIQAVVTPSIKSIRKSYYTKKYPNSTIKIAEKTNPLVLKWLQTSSAFVNILLIDNVKMNDEIVHFMIRRNNFIEKY</sequence>
<dbReference type="Gene3D" id="3.20.20.190">
    <property type="entry name" value="Phosphatidylinositol (PI) phosphodiesterase"/>
    <property type="match status" value="1"/>
</dbReference>
<dbReference type="PANTHER" id="PTHR13593">
    <property type="match status" value="1"/>
</dbReference>
<dbReference type="Proteomes" id="UP000078387">
    <property type="component" value="Unassembled WGS sequence"/>
</dbReference>
<dbReference type="PANTHER" id="PTHR13593:SF113">
    <property type="entry name" value="SI:DKEY-266F7.9"/>
    <property type="match status" value="1"/>
</dbReference>
<gene>
    <name evidence="1" type="ORF">CL6EHI_012410</name>
</gene>
<dbReference type="VEuPathDB" id="AmoebaDB:EHI7A_109760"/>
<dbReference type="VEuPathDB" id="AmoebaDB:EHI_012410"/>
<organism evidence="1 2">
    <name type="scientific">Entamoeba histolytica</name>
    <dbReference type="NCBI Taxonomy" id="5759"/>
    <lineage>
        <taxon>Eukaryota</taxon>
        <taxon>Amoebozoa</taxon>
        <taxon>Evosea</taxon>
        <taxon>Archamoebae</taxon>
        <taxon>Mastigamoebida</taxon>
        <taxon>Entamoebidae</taxon>
        <taxon>Entamoeba</taxon>
    </lineage>
</organism>
<dbReference type="VEuPathDB" id="AmoebaDB:KM1_187990"/>
<dbReference type="GO" id="GO:0006629">
    <property type="term" value="P:lipid metabolic process"/>
    <property type="evidence" value="ECO:0007669"/>
    <property type="project" value="InterPro"/>
</dbReference>